<dbReference type="InterPro" id="IPR008979">
    <property type="entry name" value="Galactose-bd-like_sf"/>
</dbReference>
<dbReference type="InterPro" id="IPR038637">
    <property type="entry name" value="NPCBM_sf"/>
</dbReference>
<dbReference type="PANTHER" id="PTHR43863">
    <property type="entry name" value="HYDROLASE, PUTATIVE (AFU_ORTHOLOGUE AFUA_1G03140)-RELATED"/>
    <property type="match status" value="1"/>
</dbReference>
<organism evidence="4 5">
    <name type="scientific">Undibacterium danionis</name>
    <dbReference type="NCBI Taxonomy" id="1812100"/>
    <lineage>
        <taxon>Bacteria</taxon>
        <taxon>Pseudomonadati</taxon>
        <taxon>Pseudomonadota</taxon>
        <taxon>Betaproteobacteria</taxon>
        <taxon>Burkholderiales</taxon>
        <taxon>Oxalobacteraceae</taxon>
        <taxon>Undibacterium</taxon>
    </lineage>
</organism>
<feature type="domain" description="Glycosyl hydrolase family 98 putative carbohydrate-binding module" evidence="3">
    <location>
        <begin position="975"/>
        <end position="1122"/>
    </location>
</feature>
<evidence type="ECO:0000313" key="5">
    <source>
        <dbReference type="Proteomes" id="UP001589844"/>
    </source>
</evidence>
<feature type="region of interest" description="Disordered" evidence="2">
    <location>
        <begin position="281"/>
        <end position="301"/>
    </location>
</feature>
<dbReference type="EMBL" id="JBHLXJ010000018">
    <property type="protein sequence ID" value="MFC0351694.1"/>
    <property type="molecule type" value="Genomic_DNA"/>
</dbReference>
<dbReference type="InterPro" id="IPR000322">
    <property type="entry name" value="Glyco_hydro_31_TIM"/>
</dbReference>
<evidence type="ECO:0000256" key="1">
    <source>
        <dbReference type="ARBA" id="ARBA00007806"/>
    </source>
</evidence>
<reference evidence="4 5" key="1">
    <citation type="submission" date="2024-09" db="EMBL/GenBank/DDBJ databases">
        <authorList>
            <person name="Sun Q."/>
            <person name="Mori K."/>
        </authorList>
    </citation>
    <scope>NUCLEOTIDE SEQUENCE [LARGE SCALE GENOMIC DNA]</scope>
    <source>
        <strain evidence="4 5">CCM 8677</strain>
    </source>
</reference>
<dbReference type="Gene3D" id="2.60.120.1060">
    <property type="entry name" value="NPCBM/NEW2 domain"/>
    <property type="match status" value="1"/>
</dbReference>
<dbReference type="InterPro" id="IPR013780">
    <property type="entry name" value="Glyco_hydro_b"/>
</dbReference>
<dbReference type="Gene3D" id="2.60.40.1760">
    <property type="entry name" value="glycosyl hydrolase (family 31)"/>
    <property type="match status" value="1"/>
</dbReference>
<dbReference type="Pfam" id="PF00754">
    <property type="entry name" value="F5_F8_type_C"/>
    <property type="match status" value="1"/>
</dbReference>
<dbReference type="InterPro" id="IPR051816">
    <property type="entry name" value="Glycosyl_Hydrolase_31"/>
</dbReference>
<dbReference type="SMART" id="SM00776">
    <property type="entry name" value="NPCBM"/>
    <property type="match status" value="1"/>
</dbReference>
<name>A0ABV6IIM7_9BURK</name>
<dbReference type="Pfam" id="PF08305">
    <property type="entry name" value="NPCBM"/>
    <property type="match status" value="1"/>
</dbReference>
<keyword evidence="5" id="KW-1185">Reference proteome</keyword>
<accession>A0ABV6IIM7</accession>
<dbReference type="Pfam" id="PF17137">
    <property type="entry name" value="DUF5110"/>
    <property type="match status" value="1"/>
</dbReference>
<dbReference type="RefSeq" id="WP_390214319.1">
    <property type="nucleotide sequence ID" value="NZ_JBHLXJ010000018.1"/>
</dbReference>
<dbReference type="InterPro" id="IPR033403">
    <property type="entry name" value="DUF5110"/>
</dbReference>
<dbReference type="Pfam" id="PF13802">
    <property type="entry name" value="Gal_mutarotas_2"/>
    <property type="match status" value="1"/>
</dbReference>
<dbReference type="Pfam" id="PF01055">
    <property type="entry name" value="Glyco_hydro_31_2nd"/>
    <property type="match status" value="1"/>
</dbReference>
<dbReference type="Gene3D" id="2.60.40.1180">
    <property type="entry name" value="Golgi alpha-mannosidase II"/>
    <property type="match status" value="2"/>
</dbReference>
<dbReference type="PANTHER" id="PTHR43863:SF2">
    <property type="entry name" value="MALTASE-GLUCOAMYLASE"/>
    <property type="match status" value="1"/>
</dbReference>
<comment type="caution">
    <text evidence="4">The sequence shown here is derived from an EMBL/GenBank/DDBJ whole genome shotgun (WGS) entry which is preliminary data.</text>
</comment>
<dbReference type="Gene3D" id="3.20.20.80">
    <property type="entry name" value="Glycosidases"/>
    <property type="match status" value="1"/>
</dbReference>
<dbReference type="InterPro" id="IPR000421">
    <property type="entry name" value="FA58C"/>
</dbReference>
<dbReference type="CDD" id="cd14752">
    <property type="entry name" value="GH31_N"/>
    <property type="match status" value="1"/>
</dbReference>
<dbReference type="InterPro" id="IPR017853">
    <property type="entry name" value="GH"/>
</dbReference>
<comment type="similarity">
    <text evidence="1">Belongs to the glycosyl hydrolase 31 family.</text>
</comment>
<evidence type="ECO:0000256" key="2">
    <source>
        <dbReference type="SAM" id="MobiDB-lite"/>
    </source>
</evidence>
<dbReference type="CDD" id="cd06596">
    <property type="entry name" value="GH31_CPE1046"/>
    <property type="match status" value="1"/>
</dbReference>
<proteinExistence type="inferred from homology"/>
<dbReference type="InterPro" id="IPR025887">
    <property type="entry name" value="Glyco_hydro_31_N_dom"/>
</dbReference>
<dbReference type="SUPFAM" id="SSF49785">
    <property type="entry name" value="Galactose-binding domain-like"/>
    <property type="match status" value="2"/>
</dbReference>
<dbReference type="Proteomes" id="UP001589844">
    <property type="component" value="Unassembled WGS sequence"/>
</dbReference>
<dbReference type="InterPro" id="IPR048395">
    <property type="entry name" value="Glyco_hydro_31_C"/>
</dbReference>
<dbReference type="SUPFAM" id="SSF51445">
    <property type="entry name" value="(Trans)glycosidases"/>
    <property type="match status" value="1"/>
</dbReference>
<evidence type="ECO:0000313" key="4">
    <source>
        <dbReference type="EMBL" id="MFC0351694.1"/>
    </source>
</evidence>
<dbReference type="InterPro" id="IPR011013">
    <property type="entry name" value="Gal_mutarotase_sf_dom"/>
</dbReference>
<dbReference type="Pfam" id="PF21365">
    <property type="entry name" value="Glyco_hydro_31_3rd"/>
    <property type="match status" value="1"/>
</dbReference>
<dbReference type="SUPFAM" id="SSF51011">
    <property type="entry name" value="Glycosyl hydrolase domain"/>
    <property type="match status" value="1"/>
</dbReference>
<evidence type="ECO:0000259" key="3">
    <source>
        <dbReference type="SMART" id="SM00776"/>
    </source>
</evidence>
<gene>
    <name evidence="4" type="ORF">ACFFJH_17865</name>
</gene>
<protein>
    <submittedName>
        <fullName evidence="4">TIM-barrel domain-containing protein</fullName>
    </submittedName>
</protein>
<dbReference type="Gene3D" id="2.60.120.260">
    <property type="entry name" value="Galactose-binding domain-like"/>
    <property type="match status" value="1"/>
</dbReference>
<dbReference type="InterPro" id="IPR013222">
    <property type="entry name" value="Glyco_hyd_98_carb-bd"/>
</dbReference>
<sequence length="1130" mass="124752">MSLTTSLFTRSVMQAAIATVFAASLALPVNTYAAAVGNLRQIETLANASSVKIATDKGHLLEISLLRPDMFRIWAGSDGKLVGAGDKAAPIVLKRDYSKVDYQLSDKGEYQLIQTSKMALRIYKKPLRLALYKVDNKTLLWQEMQSLDIAEKSSFQTLSTTPDEVFFGGGQQNGSYAFKGKTLEVSYSGGWEENDRPSPAPFYMSNKGYGVLRNTWSNGSYDFRANDFITTSHNEKRFDAYYFVGDNVKDVLNAYTELTGRAKILPRWAYEYGDADCYNDGDNSKKPGTVPKGWSDGPTGKTPDVIQSVAAKYREHDMPGGWILPNDGYGCGYTDLEGVVAGLKKYGFRTGLWTENGVDKIKWEVGTAGTRAQKLDVAWTGAGYQFALDANQAAAQGILDNSNSRPFLWTVMGWAGMQRYAVTWTGDQSGSWDYIRWHIPTIIGSGLSGQAYATGDVDGIFGGSPETFTRDLQWKAFTPVLMGMSGWSQNSRKHPWAFDELYRSINRDYLKLKMRLMPYMYTLAHETEQTGAPLVRGLMWDHPQDPNANNEAYKYQFFLGKDLLVAPVYRSQAASKGWRKGIYLPQGQWIDYADGRVLDVGAQGKVIDYQVSLDRLPVFVRAGAILPMYPSALYDGQVAKDVLTWDVYPYGESTYTLYEDDGETRQYQQGEQSTQSLRVSAPQGIAGDITLQLDGVQGQYQGMAKTRVQEFQIHTRVKPQQVFLQAQALAEAKSRAEFDAANVGTWFYDAAQKYGVVLVKTAKLDIRQSVQVRLAIAATASLASTADYPAASATGDVVAADTLIVLNRPAEEPGHPLENAFDGKPGTWFRTLRDQSQKTGAHEFTLALGERRMIKGFEIAPRNDKHWEAGQVKDFEIYLADSNGDWGKPIFTGRLKKQEAKQRVEFAAKAGRLFRFRILSTHDQDEGGNAQDPMVLTSNDAATAPRAYNAFTPLAVPPITISEFALIEQQAPDLPALQLSLSDQTALLTKGVQKQSPVLKDKVNSKKPSNAEGMMQMNGLKFRKGLGVVDASDITYRLQGNWQTFRADVGIDDACRDNGGLQFQVYGDGRLLFDSGLIVAPAVVKPELDIRGIEVLRLTTTGIKKKASAAVCANWANATVIGFSGDKVGQ</sequence>
<dbReference type="SUPFAM" id="SSF74650">
    <property type="entry name" value="Galactose mutarotase-like"/>
    <property type="match status" value="1"/>
</dbReference>